<evidence type="ECO:0000313" key="2">
    <source>
        <dbReference type="Proteomes" id="UP001320876"/>
    </source>
</evidence>
<dbReference type="EMBL" id="JAPDDT010000005">
    <property type="protein sequence ID" value="MCW1923590.1"/>
    <property type="molecule type" value="Genomic_DNA"/>
</dbReference>
<accession>A0ABT3GJ86</accession>
<gene>
    <name evidence="1" type="ORF">OKA05_13580</name>
</gene>
<evidence type="ECO:0000313" key="1">
    <source>
        <dbReference type="EMBL" id="MCW1923590.1"/>
    </source>
</evidence>
<keyword evidence="2" id="KW-1185">Reference proteome</keyword>
<comment type="caution">
    <text evidence="1">The sequence shown here is derived from an EMBL/GenBank/DDBJ whole genome shotgun (WGS) entry which is preliminary data.</text>
</comment>
<proteinExistence type="predicted"/>
<dbReference type="RefSeq" id="WP_264487699.1">
    <property type="nucleotide sequence ID" value="NZ_JAPDDT010000005.1"/>
</dbReference>
<sequence>MKARLPVTLIGTHLLALGAGWWFLGHDDPEAAPDPALSLATKSERAPRQDRRVSTADLLAAYNNHELLSEVMKRRNEAAPPPPSPPHGTPSVYVPAAQRAAEIADMAAAMQKELDAVDAGKMYDHELARALVARWMKEDPAACAAWIGQMKMRVGWGDPFDAFAKTLPPRELIALMDRGWIQRNRSMALRDLAEHVGDAYAADLTAVLALLGEKETKPFLEGALGKARVEDAAVWLTQFSGDTVVLQSFASRWIDAPDSDWRWEGGVRPSFSGEEEDWQEKAKLALDAVAGTPAEEIFQRRWEEEQRQVEKGRELARVAHEPAEATAALVELYLKQGNSEAEARQLVMREISQSYQNGMEVWQGEAWEQDLQLSLLGQRKFKEVLTGRLDAIAANVPEILQSETRSRTWNDAMPIDPAAALEVARQTGQMEEVLQSATKLVRNNGTSLALQAQVLLALAGQGLWQQDGKQLPSAATFSADYLRDDPEAARQWIARLPSPLSQSVKEETR</sequence>
<protein>
    <submittedName>
        <fullName evidence="1">Uncharacterized protein</fullName>
    </submittedName>
</protein>
<organism evidence="1 2">
    <name type="scientific">Luteolibacter arcticus</name>
    <dbReference type="NCBI Taxonomy" id="1581411"/>
    <lineage>
        <taxon>Bacteria</taxon>
        <taxon>Pseudomonadati</taxon>
        <taxon>Verrucomicrobiota</taxon>
        <taxon>Verrucomicrobiia</taxon>
        <taxon>Verrucomicrobiales</taxon>
        <taxon>Verrucomicrobiaceae</taxon>
        <taxon>Luteolibacter</taxon>
    </lineage>
</organism>
<reference evidence="1 2" key="1">
    <citation type="submission" date="2022-10" db="EMBL/GenBank/DDBJ databases">
        <title>Luteolibacter arcticus strain CCTCC AB 2014275, whole genome shotgun sequencing project.</title>
        <authorList>
            <person name="Zhao G."/>
            <person name="Shen L."/>
        </authorList>
    </citation>
    <scope>NUCLEOTIDE SEQUENCE [LARGE SCALE GENOMIC DNA]</scope>
    <source>
        <strain evidence="1 2">CCTCC AB 2014275</strain>
    </source>
</reference>
<name>A0ABT3GJ86_9BACT</name>
<dbReference type="Proteomes" id="UP001320876">
    <property type="component" value="Unassembled WGS sequence"/>
</dbReference>